<name>A0A916XH24_9HYPH</name>
<sequence length="149" mass="16097">MPAWKLGSVVVLAAASAILVGLLSGGEQQGFGTVRPAETAIAEAPAESRLANQLAALHWTLGIRSDQEETWQHFSREMLVLEQATRDYERRLAAGDRLDQAAEQTRHTLIFGAAMADIGQVLTTEQFATLQRVGEALANKVVCRGLARS</sequence>
<protein>
    <submittedName>
        <fullName evidence="1">Uncharacterized protein</fullName>
    </submittedName>
</protein>
<dbReference type="RefSeq" id="WP_188610193.1">
    <property type="nucleotide sequence ID" value="NZ_BMGG01000005.1"/>
</dbReference>
<dbReference type="Proteomes" id="UP000637002">
    <property type="component" value="Unassembled WGS sequence"/>
</dbReference>
<proteinExistence type="predicted"/>
<evidence type="ECO:0000313" key="1">
    <source>
        <dbReference type="EMBL" id="GGC71342.1"/>
    </source>
</evidence>
<dbReference type="AlphaFoldDB" id="A0A916XH24"/>
<comment type="caution">
    <text evidence="1">The sequence shown here is derived from an EMBL/GenBank/DDBJ whole genome shotgun (WGS) entry which is preliminary data.</text>
</comment>
<reference evidence="1" key="1">
    <citation type="journal article" date="2014" name="Int. J. Syst. Evol. Microbiol.">
        <title>Complete genome sequence of Corynebacterium casei LMG S-19264T (=DSM 44701T), isolated from a smear-ripened cheese.</title>
        <authorList>
            <consortium name="US DOE Joint Genome Institute (JGI-PGF)"/>
            <person name="Walter F."/>
            <person name="Albersmeier A."/>
            <person name="Kalinowski J."/>
            <person name="Ruckert C."/>
        </authorList>
    </citation>
    <scope>NUCLEOTIDE SEQUENCE</scope>
    <source>
        <strain evidence="1">CGMCC 1.12919</strain>
    </source>
</reference>
<keyword evidence="2" id="KW-1185">Reference proteome</keyword>
<reference evidence="1" key="2">
    <citation type="submission" date="2020-09" db="EMBL/GenBank/DDBJ databases">
        <authorList>
            <person name="Sun Q."/>
            <person name="Zhou Y."/>
        </authorList>
    </citation>
    <scope>NUCLEOTIDE SEQUENCE</scope>
    <source>
        <strain evidence="1">CGMCC 1.12919</strain>
    </source>
</reference>
<evidence type="ECO:0000313" key="2">
    <source>
        <dbReference type="Proteomes" id="UP000637002"/>
    </source>
</evidence>
<accession>A0A916XH24</accession>
<organism evidence="1 2">
    <name type="scientific">Chelatococcus reniformis</name>
    <dbReference type="NCBI Taxonomy" id="1494448"/>
    <lineage>
        <taxon>Bacteria</taxon>
        <taxon>Pseudomonadati</taxon>
        <taxon>Pseudomonadota</taxon>
        <taxon>Alphaproteobacteria</taxon>
        <taxon>Hyphomicrobiales</taxon>
        <taxon>Chelatococcaceae</taxon>
        <taxon>Chelatococcus</taxon>
    </lineage>
</organism>
<gene>
    <name evidence="1" type="ORF">GCM10010994_32310</name>
</gene>
<dbReference type="EMBL" id="BMGG01000005">
    <property type="protein sequence ID" value="GGC71342.1"/>
    <property type="molecule type" value="Genomic_DNA"/>
</dbReference>